<dbReference type="AlphaFoldDB" id="A0A316V926"/>
<dbReference type="FunCoup" id="A0A316V926">
    <property type="interactions" value="175"/>
</dbReference>
<organism evidence="17 18">
    <name type="scientific">Meira miltonrushii</name>
    <dbReference type="NCBI Taxonomy" id="1280837"/>
    <lineage>
        <taxon>Eukaryota</taxon>
        <taxon>Fungi</taxon>
        <taxon>Dikarya</taxon>
        <taxon>Basidiomycota</taxon>
        <taxon>Ustilaginomycotina</taxon>
        <taxon>Exobasidiomycetes</taxon>
        <taxon>Exobasidiales</taxon>
        <taxon>Brachybasidiaceae</taxon>
        <taxon>Meira</taxon>
    </lineage>
</organism>
<evidence type="ECO:0000313" key="18">
    <source>
        <dbReference type="Proteomes" id="UP000245771"/>
    </source>
</evidence>
<feature type="transmembrane region" description="Helical" evidence="14">
    <location>
        <begin position="629"/>
        <end position="647"/>
    </location>
</feature>
<keyword evidence="11 14" id="KW-0472">Membrane</keyword>
<dbReference type="Pfam" id="PF02815">
    <property type="entry name" value="MIR"/>
    <property type="match status" value="1"/>
</dbReference>
<evidence type="ECO:0000256" key="4">
    <source>
        <dbReference type="ARBA" id="ARBA00012839"/>
    </source>
</evidence>
<dbReference type="OrthoDB" id="292747at2759"/>
<dbReference type="EC" id="2.4.1.109" evidence="4 14"/>
<evidence type="ECO:0000256" key="10">
    <source>
        <dbReference type="ARBA" id="ARBA00022989"/>
    </source>
</evidence>
<feature type="transmembrane region" description="Helical" evidence="14">
    <location>
        <begin position="750"/>
        <end position="767"/>
    </location>
</feature>
<comment type="function">
    <text evidence="14">Transfers mannose from Dol-P-mannose to Ser or Thr residues on proteins.</text>
</comment>
<feature type="transmembrane region" description="Helical" evidence="14">
    <location>
        <begin position="209"/>
        <end position="231"/>
    </location>
</feature>
<protein>
    <recommendedName>
        <fullName evidence="4 14">Dolichyl-phosphate-mannose--protein mannosyltransferase</fullName>
        <ecNumber evidence="4 14">2.4.1.109</ecNumber>
    </recommendedName>
</protein>
<dbReference type="PANTHER" id="PTHR10050:SF51">
    <property type="entry name" value="PROTEIN O-MANNOSYL-TRANSFERASE 1"/>
    <property type="match status" value="1"/>
</dbReference>
<dbReference type="Proteomes" id="UP000245771">
    <property type="component" value="Unassembled WGS sequence"/>
</dbReference>
<dbReference type="Pfam" id="PF02366">
    <property type="entry name" value="PMT"/>
    <property type="match status" value="1"/>
</dbReference>
<evidence type="ECO:0000256" key="12">
    <source>
        <dbReference type="ARBA" id="ARBA00045085"/>
    </source>
</evidence>
<dbReference type="EMBL" id="KZ819606">
    <property type="protein sequence ID" value="PWN31975.1"/>
    <property type="molecule type" value="Genomic_DNA"/>
</dbReference>
<keyword evidence="8" id="KW-0677">Repeat</keyword>
<evidence type="ECO:0000256" key="14">
    <source>
        <dbReference type="RuleBase" id="RU367007"/>
    </source>
</evidence>
<dbReference type="Gene3D" id="2.80.10.50">
    <property type="match status" value="1"/>
</dbReference>
<dbReference type="SMART" id="SM00472">
    <property type="entry name" value="MIR"/>
    <property type="match status" value="2"/>
</dbReference>
<accession>A0A316V926</accession>
<evidence type="ECO:0000313" key="17">
    <source>
        <dbReference type="EMBL" id="PWN31975.1"/>
    </source>
</evidence>
<reference evidence="17 18" key="1">
    <citation type="journal article" date="2018" name="Mol. Biol. Evol.">
        <title>Broad Genomic Sampling Reveals a Smut Pathogenic Ancestry of the Fungal Clade Ustilaginomycotina.</title>
        <authorList>
            <person name="Kijpornyongpan T."/>
            <person name="Mondo S.J."/>
            <person name="Barry K."/>
            <person name="Sandor L."/>
            <person name="Lee J."/>
            <person name="Lipzen A."/>
            <person name="Pangilinan J."/>
            <person name="LaButti K."/>
            <person name="Hainaut M."/>
            <person name="Henrissat B."/>
            <person name="Grigoriev I.V."/>
            <person name="Spatafora J.W."/>
            <person name="Aime M.C."/>
        </authorList>
    </citation>
    <scope>NUCLEOTIDE SEQUENCE [LARGE SCALE GENOMIC DNA]</scope>
    <source>
        <strain evidence="17 18">MCA 3882</strain>
    </source>
</reference>
<name>A0A316V926_9BASI</name>
<dbReference type="PROSITE" id="PS50919">
    <property type="entry name" value="MIR"/>
    <property type="match status" value="3"/>
</dbReference>
<proteinExistence type="inferred from homology"/>
<gene>
    <name evidence="17" type="ORF">FA14DRAFT_83442</name>
</gene>
<sequence>MNVELAQGSVRSRRGRAAAPPGANGEVVNTNGEHAEDQEQVPQKAQQEQPIYKSAYNAKQASPAKGLSFQRDSLLLLFLTVGALVTRFYKIWHPDQVVFDEVHFGKFAAFYIRREYFFDVHPPFAKLLLAFAGWLAGFKGDFEFENIGDKYVAAGVPYIKMRALPAILGATQVPLVYAIMRQTGHAPTIAAFSALLLLFDNAHITQDRLILLDAALVFFVTFSLFSYVMFYKQRYNEFSFRWWAWMFVTGFSLATTMSCKMVGLLTIMSVGTAVVFDFWNIMDIKRGISMQHIGRHFLARTFGLIIFPAFVYLFWFWVHFAILIKSGPGDAFMTSEFQQTLQGNPMLAQARDIHWFDKIAMQHKGTSAYLHSHTEKYPLKYDDGRISSQGQQVTGYPFNDTNNIWQLVPANEHSYEGESFDMKNELHRPIRHKNVVRLLHVNTQTYLMAHDVASPLMPTNEEVTTWPANDSTRYEDTLFEFQLDGKGDGTKWKSKSGWFRLIHVPTRVSVWTHTETPLPEWGFNQQEVNGNKNALDKSAVWFVDELYPDETQDDYEERIKPIAPRPVTKMPFYKKFVELQLQMLQQNAHLTQSHPYASSPINWPFVLTGISFWTDNDTQRQIYLVGNVASWWVAVLSISVVTGIMLADTLARRRGQYPIEPLVRNRLFNATGFFLIAWAWHYLPFFLMNRQLFLHHYLPAHVIGCLVAGSVLNFVGSETIDAPASNPGGLLYTRGFAAPRQNIVPRGVKAAAGVIIGVVVVVFWHLAPLTYGDRTLTQDEVEARKWLQWSLHFAK</sequence>
<evidence type="ECO:0000256" key="11">
    <source>
        <dbReference type="ARBA" id="ARBA00023136"/>
    </source>
</evidence>
<evidence type="ECO:0000256" key="15">
    <source>
        <dbReference type="SAM" id="MobiDB-lite"/>
    </source>
</evidence>
<feature type="domain" description="MIR" evidence="16">
    <location>
        <begin position="427"/>
        <end position="484"/>
    </location>
</feature>
<feature type="transmembrane region" description="Helical" evidence="14">
    <location>
        <begin position="667"/>
        <end position="688"/>
    </location>
</feature>
<comment type="catalytic activity">
    <reaction evidence="12 14">
        <text>a di-trans,poly-cis-dolichyl beta-D-mannosyl phosphate + L-threonyl-[protein] = 3-O-(alpha-D-mannosyl)-L-threonyl-[protein] + a di-trans,poly-cis-dolichyl phosphate + H(+)</text>
        <dbReference type="Rhea" id="RHEA:53396"/>
        <dbReference type="Rhea" id="RHEA-COMP:11060"/>
        <dbReference type="Rhea" id="RHEA-COMP:13547"/>
        <dbReference type="Rhea" id="RHEA-COMP:19498"/>
        <dbReference type="Rhea" id="RHEA-COMP:19501"/>
        <dbReference type="ChEBI" id="CHEBI:15378"/>
        <dbReference type="ChEBI" id="CHEBI:30013"/>
        <dbReference type="ChEBI" id="CHEBI:57683"/>
        <dbReference type="ChEBI" id="CHEBI:58211"/>
        <dbReference type="ChEBI" id="CHEBI:137323"/>
        <dbReference type="EC" id="2.4.1.109"/>
    </reaction>
</comment>
<dbReference type="GeneID" id="37024748"/>
<feature type="transmembrane region" description="Helical" evidence="14">
    <location>
        <begin position="243"/>
        <end position="276"/>
    </location>
</feature>
<comment type="similarity">
    <text evidence="3 14">Belongs to the glycosyltransferase 39 family.</text>
</comment>
<evidence type="ECO:0000256" key="3">
    <source>
        <dbReference type="ARBA" id="ARBA00007222"/>
    </source>
</evidence>
<dbReference type="UniPathway" id="UPA00378"/>
<dbReference type="InterPro" id="IPR027005">
    <property type="entry name" value="PMT-like"/>
</dbReference>
<dbReference type="PANTHER" id="PTHR10050">
    <property type="entry name" value="DOLICHYL-PHOSPHATE-MANNOSE--PROTEIN MANNOSYLTRANSFERASE"/>
    <property type="match status" value="1"/>
</dbReference>
<evidence type="ECO:0000256" key="9">
    <source>
        <dbReference type="ARBA" id="ARBA00022824"/>
    </source>
</evidence>
<feature type="region of interest" description="Disordered" evidence="15">
    <location>
        <begin position="1"/>
        <end position="47"/>
    </location>
</feature>
<dbReference type="SUPFAM" id="SSF82109">
    <property type="entry name" value="MIR domain"/>
    <property type="match status" value="1"/>
</dbReference>
<keyword evidence="6 14" id="KW-0808">Transferase</keyword>
<dbReference type="GO" id="GO:0005789">
    <property type="term" value="C:endoplasmic reticulum membrane"/>
    <property type="evidence" value="ECO:0007669"/>
    <property type="project" value="UniProtKB-SubCell"/>
</dbReference>
<dbReference type="InterPro" id="IPR036300">
    <property type="entry name" value="MIR_dom_sf"/>
</dbReference>
<evidence type="ECO:0000259" key="16">
    <source>
        <dbReference type="PROSITE" id="PS50919"/>
    </source>
</evidence>
<dbReference type="InterPro" id="IPR003342">
    <property type="entry name" value="ArnT-like_N"/>
</dbReference>
<keyword evidence="7 14" id="KW-0812">Transmembrane</keyword>
<evidence type="ECO:0000256" key="2">
    <source>
        <dbReference type="ARBA" id="ARBA00004922"/>
    </source>
</evidence>
<feature type="transmembrane region" description="Helical" evidence="14">
    <location>
        <begin position="694"/>
        <end position="715"/>
    </location>
</feature>
<dbReference type="STRING" id="1280837.A0A316V926"/>
<dbReference type="RefSeq" id="XP_025352277.1">
    <property type="nucleotide sequence ID" value="XM_025502967.1"/>
</dbReference>
<evidence type="ECO:0000256" key="1">
    <source>
        <dbReference type="ARBA" id="ARBA00004477"/>
    </source>
</evidence>
<evidence type="ECO:0000256" key="8">
    <source>
        <dbReference type="ARBA" id="ARBA00022737"/>
    </source>
</evidence>
<dbReference type="InterPro" id="IPR016093">
    <property type="entry name" value="MIR_motif"/>
</dbReference>
<feature type="transmembrane region" description="Helical" evidence="14">
    <location>
        <begin position="297"/>
        <end position="318"/>
    </location>
</feature>
<evidence type="ECO:0000256" key="13">
    <source>
        <dbReference type="ARBA" id="ARBA00045102"/>
    </source>
</evidence>
<keyword evidence="10 14" id="KW-1133">Transmembrane helix</keyword>
<keyword evidence="5 14" id="KW-0328">Glycosyltransferase</keyword>
<evidence type="ECO:0000256" key="5">
    <source>
        <dbReference type="ARBA" id="ARBA00022676"/>
    </source>
</evidence>
<keyword evidence="18" id="KW-1185">Reference proteome</keyword>
<feature type="domain" description="MIR" evidence="16">
    <location>
        <begin position="350"/>
        <end position="410"/>
    </location>
</feature>
<dbReference type="GO" id="GO:0004169">
    <property type="term" value="F:dolichyl-phosphate-mannose-protein mannosyltransferase activity"/>
    <property type="evidence" value="ECO:0007669"/>
    <property type="project" value="UniProtKB-UniRule"/>
</dbReference>
<dbReference type="CDD" id="cd23285">
    <property type="entry name" value="beta-trefoil_MIR_PMT4-like"/>
    <property type="match status" value="1"/>
</dbReference>
<keyword evidence="9 14" id="KW-0256">Endoplasmic reticulum</keyword>
<evidence type="ECO:0000256" key="6">
    <source>
        <dbReference type="ARBA" id="ARBA00022679"/>
    </source>
</evidence>
<feature type="domain" description="MIR" evidence="16">
    <location>
        <begin position="487"/>
        <end position="546"/>
    </location>
</feature>
<evidence type="ECO:0000256" key="7">
    <source>
        <dbReference type="ARBA" id="ARBA00022692"/>
    </source>
</evidence>
<comment type="subcellular location">
    <subcellularLocation>
        <location evidence="1 14">Endoplasmic reticulum membrane</location>
        <topology evidence="1 14">Multi-pass membrane protein</topology>
    </subcellularLocation>
</comment>
<dbReference type="Pfam" id="PF16192">
    <property type="entry name" value="PMT_4TMC"/>
    <property type="match status" value="1"/>
</dbReference>
<dbReference type="InParanoid" id="A0A316V926"/>
<comment type="pathway">
    <text evidence="2 14">Protein modification; protein glycosylation.</text>
</comment>
<comment type="catalytic activity">
    <reaction evidence="13 14">
        <text>a di-trans,poly-cis-dolichyl beta-D-mannosyl phosphate + L-seryl-[protein] = 3-O-(alpha-D-mannosyl)-L-seryl-[protein] + a di-trans,poly-cis-dolichyl phosphate + H(+)</text>
        <dbReference type="Rhea" id="RHEA:17377"/>
        <dbReference type="Rhea" id="RHEA-COMP:9863"/>
        <dbReference type="Rhea" id="RHEA-COMP:13546"/>
        <dbReference type="Rhea" id="RHEA-COMP:19498"/>
        <dbReference type="Rhea" id="RHEA-COMP:19501"/>
        <dbReference type="ChEBI" id="CHEBI:15378"/>
        <dbReference type="ChEBI" id="CHEBI:29999"/>
        <dbReference type="ChEBI" id="CHEBI:57683"/>
        <dbReference type="ChEBI" id="CHEBI:58211"/>
        <dbReference type="ChEBI" id="CHEBI:137321"/>
        <dbReference type="EC" id="2.4.1.109"/>
    </reaction>
</comment>
<dbReference type="InterPro" id="IPR032421">
    <property type="entry name" value="PMT_4TMC"/>
</dbReference>